<evidence type="ECO:0000313" key="1">
    <source>
        <dbReference type="EMBL" id="KAF9588321.1"/>
    </source>
</evidence>
<accession>A0A835GWW6</accession>
<dbReference type="AlphaFoldDB" id="A0A835GWW6"/>
<evidence type="ECO:0000313" key="2">
    <source>
        <dbReference type="Proteomes" id="UP000631114"/>
    </source>
</evidence>
<dbReference type="Proteomes" id="UP000631114">
    <property type="component" value="Unassembled WGS sequence"/>
</dbReference>
<proteinExistence type="predicted"/>
<name>A0A835GWW6_9MAGN</name>
<reference evidence="1 2" key="1">
    <citation type="submission" date="2020-10" db="EMBL/GenBank/DDBJ databases">
        <title>The Coptis chinensis genome and diversification of protoberbering-type alkaloids.</title>
        <authorList>
            <person name="Wang B."/>
            <person name="Shu S."/>
            <person name="Song C."/>
            <person name="Liu Y."/>
        </authorList>
    </citation>
    <scope>NUCLEOTIDE SEQUENCE [LARGE SCALE GENOMIC DNA]</scope>
    <source>
        <strain evidence="1">HL-2020</strain>
        <tissue evidence="1">Leaf</tissue>
    </source>
</reference>
<keyword evidence="2" id="KW-1185">Reference proteome</keyword>
<sequence length="76" mass="8947">MIELRSYCCRSQFFKCWFHMASRTFVAEAIALTDKKLSMYVFGAMVNEDRESILFWSVEKSGALERQRQLNYSCST</sequence>
<dbReference type="OrthoDB" id="1902342at2759"/>
<gene>
    <name evidence="1" type="ORF">IFM89_008738</name>
</gene>
<comment type="caution">
    <text evidence="1">The sequence shown here is derived from an EMBL/GenBank/DDBJ whole genome shotgun (WGS) entry which is preliminary data.</text>
</comment>
<organism evidence="1 2">
    <name type="scientific">Coptis chinensis</name>
    <dbReference type="NCBI Taxonomy" id="261450"/>
    <lineage>
        <taxon>Eukaryota</taxon>
        <taxon>Viridiplantae</taxon>
        <taxon>Streptophyta</taxon>
        <taxon>Embryophyta</taxon>
        <taxon>Tracheophyta</taxon>
        <taxon>Spermatophyta</taxon>
        <taxon>Magnoliopsida</taxon>
        <taxon>Ranunculales</taxon>
        <taxon>Ranunculaceae</taxon>
        <taxon>Coptidoideae</taxon>
        <taxon>Coptis</taxon>
    </lineage>
</organism>
<dbReference type="EMBL" id="JADFTS010000009">
    <property type="protein sequence ID" value="KAF9588321.1"/>
    <property type="molecule type" value="Genomic_DNA"/>
</dbReference>
<protein>
    <submittedName>
        <fullName evidence="1">Uncharacterized protein</fullName>
    </submittedName>
</protein>